<evidence type="ECO:0000256" key="10">
    <source>
        <dbReference type="ARBA" id="ARBA00022840"/>
    </source>
</evidence>
<dbReference type="PANTHER" id="PTHR11472">
    <property type="entry name" value="DNA REPAIR DEAD HELICASE RAD3/XP-D SUBFAMILY MEMBER"/>
    <property type="match status" value="1"/>
</dbReference>
<dbReference type="InterPro" id="IPR006555">
    <property type="entry name" value="ATP-dep_Helicase_C"/>
</dbReference>
<evidence type="ECO:0000256" key="4">
    <source>
        <dbReference type="ARBA" id="ARBA00022485"/>
    </source>
</evidence>
<evidence type="ECO:0000313" key="22">
    <source>
        <dbReference type="EMBL" id="CAC5387435.1"/>
    </source>
</evidence>
<dbReference type="GO" id="GO:0006289">
    <property type="term" value="P:nucleotide-excision repair"/>
    <property type="evidence" value="ECO:0007669"/>
    <property type="project" value="TreeGrafter"/>
</dbReference>
<dbReference type="InterPro" id="IPR013020">
    <property type="entry name" value="Rad3/Chl1-like"/>
</dbReference>
<dbReference type="Proteomes" id="UP000507470">
    <property type="component" value="Unassembled WGS sequence"/>
</dbReference>
<dbReference type="NCBIfam" id="TIGR00604">
    <property type="entry name" value="rad3"/>
    <property type="match status" value="1"/>
</dbReference>
<dbReference type="GO" id="GO:0005524">
    <property type="term" value="F:ATP binding"/>
    <property type="evidence" value="ECO:0007669"/>
    <property type="project" value="UniProtKB-KW"/>
</dbReference>
<feature type="domain" description="Helicase ATP-binding" evidence="21">
    <location>
        <begin position="9"/>
        <end position="577"/>
    </location>
</feature>
<sequence>MAEERRTIRGVEVIFPCKPYPSQFSFMDKVIQGCEKRQNCLLESPTGSGKSLALLCSALAWQTAEYAKKRQEESESEHSKSKECCCKQKQSTKEVLDTKEDDNVNLSTNLIIPDSNISVNVVRGQIAHQQANVIVNTTSTNLQLNYGAVSQSLLCVGGPQLQKECNQKYPDGVNLGDVAVTSGGSLKCDVIFHGALPQWKETGALTILQTFMKKCLTTANSDGFTSIAFPALGTGSLGFPRDIVAREMFSSVEEFARNNPTSSVSDVRFVVYGGDSSTIKAFEEHKLKALKGKIRQKENEVATNTKSTSTIVIPESDDEDDDFKPPSIYRTPGSARQSVNDKIRKHQSISYDTSEPGTSEMENDEEGCCCECGAENKQKSRKVLKIYFGTRTHKQISQIVRELKKTAYKDTRMTILASKEFTCIHPAVSKMKNKNEGCKELMDGPGCKFNDRVKKIFPHYSNLQEYGLSEAWDLEDLVHLCKQKKVCPYFSVRSFRKEIDIVFCPYNYLIDPIIRQNMEINLKDEIVILDEAHNIEDSAREGGSENFTDDQLDKAYKEIHEMIKHEIKPVEYLRLQQMVEGFMKIIQNNLDHLEQSSYDQASKVWSGYDIVVRMKEYGIGPQHVDELLKCLSAVVEDATERSVQNIRGQTVKLSSASGSTLERMFNIMDFMYRKDLKYLEDYRVAILKSTTYVSDNNTDGSWISSRNRRGGMRPVPKYVITLHFWCMNPGVAFSDLHDTRSIVLTSGTLSPMNSFESELDTPFPIKLEANHVIEDKQVWVWVGAMSQGPTGKPLHAVYKTMETLEFQDELGKTVLQVCQEVPHGVLCFLPSYRSLEKFIERWKNAGIYEQIAKKKKIIQEPRRSDQVDFDDLLNQFYDTIHGVNDEDDEDVGEETTGALFLAVCRGKVSEGLDFADNFARAVITVGIPYPNWKDIQVGQKRMYNDKHRMSKGLLSGSEWYEIQAFRALNQALGRCIRHRKDWGLLILADERFVKQKDKYCKGLSKWVRNKVQTFTSCKQAMESISSFSKQRMKDMPIVNPDTSFIPSTPMTPGQSISRRSGLNEASNTATPITPATPLYSIFSPITPLTKDKKVSIGTSIDAQTPKGVLPKLAQPQFSTPESKKVIPEASSILNTIQHRLMSPTEVKKNPELTAAAKAGGIIQAQPGIQTPIILQNPQQIQMVLQQMINKGQLKPGQQVLLQNPQQIVGASQCHVQPGQKLLIQNPQQNVIGGQGQKLILPNDQQKVQQGQGQQLLLQNDQQKVQQGQTMNNHFLTSSTYQYILSVMNSPLVPKDKPYYIIVDEDTPKQQMFLIQPNQGTGAPIIKTNPIVTATTQPVVSNTTTSHPSSIPTPLQSQASKPGMVSLLNVGHSTLTNAGESRTVPDVLPSISKNEPTTHGTTSTTQPDQQNIKMNKLFKYCQIPESGISEKGDGDKSKDQNNTKCPQTPTLFDTQDSEQEFKTHNQQPNNTSVDTNKANIVGSKPLNQSHEACKNESESKTHKKPIFRRQSAGTTIVIDNDSPDDFIDQSKVKRKSCDKKILTEIKQNTTLESNKKENMVIENEENESEEILNTRRKNRGAKRKSHSNLRLSAKKQKGVDFLDNLEDQKSDSIEKVIKCRGCGEALISQLEDFEKRKRYPGFVRVLTTQRTAEVIFIPTLDVKSTNLQTVSTKLEKGSDLTLDSYEDKSTGSVLQYLSCHTCTKDVIGIQVLKKGANSRDVEDNQAWIVCSLVDTSAIKS</sequence>
<dbReference type="InterPro" id="IPR045028">
    <property type="entry name" value="DinG/Rad3-like"/>
</dbReference>
<evidence type="ECO:0000256" key="6">
    <source>
        <dbReference type="ARBA" id="ARBA00022741"/>
    </source>
</evidence>
<dbReference type="Gene3D" id="3.40.220.10">
    <property type="entry name" value="Leucine Aminopeptidase, subunit E, domain 1"/>
    <property type="match status" value="1"/>
</dbReference>
<evidence type="ECO:0000259" key="20">
    <source>
        <dbReference type="PROSITE" id="PS51154"/>
    </source>
</evidence>
<dbReference type="InterPro" id="IPR006554">
    <property type="entry name" value="Helicase-like_DEXD_c2"/>
</dbReference>
<dbReference type="PROSITE" id="PS51154">
    <property type="entry name" value="MACRO"/>
    <property type="match status" value="1"/>
</dbReference>
<protein>
    <recommendedName>
        <fullName evidence="16">DNA 5'-3' helicase</fullName>
        <ecNumber evidence="16">5.6.2.3</ecNumber>
    </recommendedName>
    <alternativeName>
        <fullName evidence="18">DNA 5'-3' helicase FANCJ</fullName>
    </alternativeName>
</protein>
<feature type="compositionally biased region" description="Basic and acidic residues" evidence="19">
    <location>
        <begin position="1427"/>
        <end position="1440"/>
    </location>
</feature>
<keyword evidence="13" id="KW-0234">DNA repair</keyword>
<dbReference type="CDD" id="cd18788">
    <property type="entry name" value="SF2_C_XPD"/>
    <property type="match status" value="1"/>
</dbReference>
<dbReference type="SUPFAM" id="SSF52949">
    <property type="entry name" value="Macro domain-like"/>
    <property type="match status" value="1"/>
</dbReference>
<keyword evidence="5" id="KW-0479">Metal-binding</keyword>
<keyword evidence="6" id="KW-0547">Nucleotide-binding</keyword>
<dbReference type="InterPro" id="IPR014013">
    <property type="entry name" value="Helic_SF1/SF2_ATP-bd_DinG/Rad3"/>
</dbReference>
<feature type="compositionally biased region" description="Polar residues" evidence="19">
    <location>
        <begin position="1463"/>
        <end position="1475"/>
    </location>
</feature>
<dbReference type="InterPro" id="IPR014001">
    <property type="entry name" value="Helicase_ATP-bd"/>
</dbReference>
<evidence type="ECO:0000256" key="15">
    <source>
        <dbReference type="ARBA" id="ARBA00023242"/>
    </source>
</evidence>
<organism evidence="22 23">
    <name type="scientific">Mytilus coruscus</name>
    <name type="common">Sea mussel</name>
    <dbReference type="NCBI Taxonomy" id="42192"/>
    <lineage>
        <taxon>Eukaryota</taxon>
        <taxon>Metazoa</taxon>
        <taxon>Spiralia</taxon>
        <taxon>Lophotrochozoa</taxon>
        <taxon>Mollusca</taxon>
        <taxon>Bivalvia</taxon>
        <taxon>Autobranchia</taxon>
        <taxon>Pteriomorphia</taxon>
        <taxon>Mytilida</taxon>
        <taxon>Mytiloidea</taxon>
        <taxon>Mytilidae</taxon>
        <taxon>Mytilinae</taxon>
        <taxon>Mytilus</taxon>
    </lineage>
</organism>
<keyword evidence="9" id="KW-0347">Helicase</keyword>
<keyword evidence="8 22" id="KW-0378">Hydrolase</keyword>
<gene>
    <name evidence="22" type="ORF">MCOR_22761</name>
</gene>
<dbReference type="SMART" id="SM00487">
    <property type="entry name" value="DEXDc"/>
    <property type="match status" value="1"/>
</dbReference>
<evidence type="ECO:0000256" key="17">
    <source>
        <dbReference type="ARBA" id="ARBA00048954"/>
    </source>
</evidence>
<evidence type="ECO:0000256" key="19">
    <source>
        <dbReference type="SAM" id="MobiDB-lite"/>
    </source>
</evidence>
<reference evidence="22 23" key="1">
    <citation type="submission" date="2020-06" db="EMBL/GenBank/DDBJ databases">
        <authorList>
            <person name="Li R."/>
            <person name="Bekaert M."/>
        </authorList>
    </citation>
    <scope>NUCLEOTIDE SEQUENCE [LARGE SCALE GENOMIC DNA]</scope>
    <source>
        <strain evidence="23">wild</strain>
    </source>
</reference>
<dbReference type="InterPro" id="IPR027417">
    <property type="entry name" value="P-loop_NTPase"/>
</dbReference>
<dbReference type="InterPro" id="IPR010614">
    <property type="entry name" value="RAD3-like_helicase_DEAD"/>
</dbReference>
<dbReference type="PANTHER" id="PTHR11472:SF47">
    <property type="entry name" value="FANCONI ANEMIA GROUP J PROTEIN"/>
    <property type="match status" value="1"/>
</dbReference>
<evidence type="ECO:0000256" key="3">
    <source>
        <dbReference type="ARBA" id="ARBA00008792"/>
    </source>
</evidence>
<evidence type="ECO:0000313" key="23">
    <source>
        <dbReference type="Proteomes" id="UP000507470"/>
    </source>
</evidence>
<name>A0A6J8BU03_MYTCO</name>
<keyword evidence="12" id="KW-0411">Iron-sulfur</keyword>
<dbReference type="Pfam" id="PF06733">
    <property type="entry name" value="DEAD_2"/>
    <property type="match status" value="1"/>
</dbReference>
<feature type="compositionally biased region" description="Basic residues" evidence="19">
    <location>
        <begin position="1573"/>
        <end position="1588"/>
    </location>
</feature>
<evidence type="ECO:0000256" key="8">
    <source>
        <dbReference type="ARBA" id="ARBA00022801"/>
    </source>
</evidence>
<evidence type="ECO:0000256" key="7">
    <source>
        <dbReference type="ARBA" id="ARBA00022763"/>
    </source>
</evidence>
<keyword evidence="4" id="KW-0004">4Fe-4S</keyword>
<proteinExistence type="inferred from homology"/>
<dbReference type="InterPro" id="IPR043472">
    <property type="entry name" value="Macro_dom-like"/>
</dbReference>
<accession>A0A6J8BU03</accession>
<dbReference type="SMART" id="SM00506">
    <property type="entry name" value="A1pp"/>
    <property type="match status" value="1"/>
</dbReference>
<evidence type="ECO:0000256" key="13">
    <source>
        <dbReference type="ARBA" id="ARBA00023204"/>
    </source>
</evidence>
<feature type="region of interest" description="Disordered" evidence="19">
    <location>
        <begin position="1375"/>
        <end position="1411"/>
    </location>
</feature>
<comment type="cofactor">
    <cofactor evidence="1">
        <name>[4Fe-4S] cluster</name>
        <dbReference type="ChEBI" id="CHEBI:49883"/>
    </cofactor>
</comment>
<dbReference type="SMART" id="SM00488">
    <property type="entry name" value="DEXDc2"/>
    <property type="match status" value="1"/>
</dbReference>
<feature type="region of interest" description="Disordered" evidence="19">
    <location>
        <begin position="1425"/>
        <end position="1475"/>
    </location>
</feature>
<keyword evidence="11" id="KW-0408">Iron</keyword>
<evidence type="ECO:0000256" key="9">
    <source>
        <dbReference type="ARBA" id="ARBA00022806"/>
    </source>
</evidence>
<dbReference type="GO" id="GO:0051539">
    <property type="term" value="F:4 iron, 4 sulfur cluster binding"/>
    <property type="evidence" value="ECO:0007669"/>
    <property type="project" value="UniProtKB-KW"/>
</dbReference>
<feature type="compositionally biased region" description="Low complexity" evidence="19">
    <location>
        <begin position="1340"/>
        <end position="1353"/>
    </location>
</feature>
<dbReference type="Pfam" id="PF13307">
    <property type="entry name" value="Helicase_C_2"/>
    <property type="match status" value="1"/>
</dbReference>
<feature type="region of interest" description="Disordered" evidence="19">
    <location>
        <begin position="1040"/>
        <end position="1066"/>
    </location>
</feature>
<dbReference type="EMBL" id="CACVKT020004000">
    <property type="protein sequence ID" value="CAC5387435.1"/>
    <property type="molecule type" value="Genomic_DNA"/>
</dbReference>
<dbReference type="EC" id="5.6.2.3" evidence="16"/>
<keyword evidence="10" id="KW-0067">ATP-binding</keyword>
<feature type="region of interest" description="Disordered" evidence="19">
    <location>
        <begin position="1561"/>
        <end position="1588"/>
    </location>
</feature>
<feature type="compositionally biased region" description="Polar residues" evidence="19">
    <location>
        <begin position="1441"/>
        <end position="1453"/>
    </location>
</feature>
<keyword evidence="23" id="KW-1185">Reference proteome</keyword>
<keyword evidence="7" id="KW-0227">DNA damage</keyword>
<dbReference type="GO" id="GO:0043139">
    <property type="term" value="F:5'-3' DNA helicase activity"/>
    <property type="evidence" value="ECO:0007669"/>
    <property type="project" value="UniProtKB-EC"/>
</dbReference>
<dbReference type="GO" id="GO:1990918">
    <property type="term" value="P:double-strand break repair involved in meiotic recombination"/>
    <property type="evidence" value="ECO:0007669"/>
    <property type="project" value="TreeGrafter"/>
</dbReference>
<evidence type="ECO:0000259" key="21">
    <source>
        <dbReference type="PROSITE" id="PS51193"/>
    </source>
</evidence>
<feature type="region of interest" description="Disordered" evidence="19">
    <location>
        <begin position="1339"/>
        <end position="1358"/>
    </location>
</feature>
<dbReference type="Pfam" id="PF01661">
    <property type="entry name" value="Macro"/>
    <property type="match status" value="1"/>
</dbReference>
<evidence type="ECO:0000256" key="5">
    <source>
        <dbReference type="ARBA" id="ARBA00022723"/>
    </source>
</evidence>
<dbReference type="GO" id="GO:0046872">
    <property type="term" value="F:metal ion binding"/>
    <property type="evidence" value="ECO:0007669"/>
    <property type="project" value="UniProtKB-KW"/>
</dbReference>
<evidence type="ECO:0000256" key="18">
    <source>
        <dbReference type="ARBA" id="ARBA00082714"/>
    </source>
</evidence>
<dbReference type="Gene3D" id="3.40.50.300">
    <property type="entry name" value="P-loop containing nucleotide triphosphate hydrolases"/>
    <property type="match status" value="3"/>
</dbReference>
<dbReference type="InterPro" id="IPR002589">
    <property type="entry name" value="Macro_dom"/>
</dbReference>
<evidence type="ECO:0000256" key="2">
    <source>
        <dbReference type="ARBA" id="ARBA00004123"/>
    </source>
</evidence>
<evidence type="ECO:0000256" key="16">
    <source>
        <dbReference type="ARBA" id="ARBA00044969"/>
    </source>
</evidence>
<feature type="domain" description="Macro" evidence="20">
    <location>
        <begin position="106"/>
        <end position="290"/>
    </location>
</feature>
<comment type="catalytic activity">
    <reaction evidence="17">
        <text>ATP + H2O = ADP + phosphate + H(+)</text>
        <dbReference type="Rhea" id="RHEA:13065"/>
        <dbReference type="ChEBI" id="CHEBI:15377"/>
        <dbReference type="ChEBI" id="CHEBI:15378"/>
        <dbReference type="ChEBI" id="CHEBI:30616"/>
        <dbReference type="ChEBI" id="CHEBI:43474"/>
        <dbReference type="ChEBI" id="CHEBI:456216"/>
        <dbReference type="EC" id="5.6.2.3"/>
    </reaction>
</comment>
<dbReference type="SMART" id="SM00491">
    <property type="entry name" value="HELICc2"/>
    <property type="match status" value="1"/>
</dbReference>
<dbReference type="GO" id="GO:0016818">
    <property type="term" value="F:hydrolase activity, acting on acid anhydrides, in phosphorus-containing anhydrides"/>
    <property type="evidence" value="ECO:0007669"/>
    <property type="project" value="InterPro"/>
</dbReference>
<keyword evidence="14" id="KW-0413">Isomerase</keyword>
<dbReference type="SUPFAM" id="SSF52540">
    <property type="entry name" value="P-loop containing nucleoside triphosphate hydrolases"/>
    <property type="match status" value="2"/>
</dbReference>
<dbReference type="GO" id="GO:0003677">
    <property type="term" value="F:DNA binding"/>
    <property type="evidence" value="ECO:0007669"/>
    <property type="project" value="InterPro"/>
</dbReference>
<dbReference type="GO" id="GO:0005634">
    <property type="term" value="C:nucleus"/>
    <property type="evidence" value="ECO:0007669"/>
    <property type="project" value="UniProtKB-SubCell"/>
</dbReference>
<evidence type="ECO:0000256" key="14">
    <source>
        <dbReference type="ARBA" id="ARBA00023235"/>
    </source>
</evidence>
<comment type="subcellular location">
    <subcellularLocation>
        <location evidence="2">Nucleus</location>
    </subcellularLocation>
</comment>
<dbReference type="OrthoDB" id="19182at2759"/>
<evidence type="ECO:0000256" key="12">
    <source>
        <dbReference type="ARBA" id="ARBA00023014"/>
    </source>
</evidence>
<dbReference type="PROSITE" id="PS51193">
    <property type="entry name" value="HELICASE_ATP_BIND_2"/>
    <property type="match status" value="1"/>
</dbReference>
<keyword evidence="15" id="KW-0539">Nucleus</keyword>
<comment type="similarity">
    <text evidence="3">Belongs to the DEAD box helicase family. DEAH subfamily.</text>
</comment>
<evidence type="ECO:0000256" key="1">
    <source>
        <dbReference type="ARBA" id="ARBA00001966"/>
    </source>
</evidence>
<dbReference type="FunFam" id="3.40.50.300:FF:000731">
    <property type="entry name" value="Fanconi anemia group J protein homolog"/>
    <property type="match status" value="1"/>
</dbReference>
<evidence type="ECO:0000256" key="11">
    <source>
        <dbReference type="ARBA" id="ARBA00023004"/>
    </source>
</evidence>